<dbReference type="CDD" id="cd10450">
    <property type="entry name" value="GIY-YIG_AtGrxS16_like"/>
    <property type="match status" value="1"/>
</dbReference>
<evidence type="ECO:0000313" key="1">
    <source>
        <dbReference type="EMBL" id="PRW45728.1"/>
    </source>
</evidence>
<evidence type="ECO:0000313" key="2">
    <source>
        <dbReference type="Proteomes" id="UP000239899"/>
    </source>
</evidence>
<dbReference type="Proteomes" id="UP000239899">
    <property type="component" value="Unassembled WGS sequence"/>
</dbReference>
<dbReference type="AlphaFoldDB" id="A0A2P6TN08"/>
<gene>
    <name evidence="1" type="ORF">C2E21_5935</name>
</gene>
<proteinExistence type="predicted"/>
<dbReference type="EMBL" id="LHPG02000011">
    <property type="protein sequence ID" value="PRW45728.1"/>
    <property type="molecule type" value="Genomic_DNA"/>
</dbReference>
<accession>A0A2P6TN08</accession>
<organism evidence="1 2">
    <name type="scientific">Chlorella sorokiniana</name>
    <name type="common">Freshwater green alga</name>
    <dbReference type="NCBI Taxonomy" id="3076"/>
    <lineage>
        <taxon>Eukaryota</taxon>
        <taxon>Viridiplantae</taxon>
        <taxon>Chlorophyta</taxon>
        <taxon>core chlorophytes</taxon>
        <taxon>Trebouxiophyceae</taxon>
        <taxon>Chlorellales</taxon>
        <taxon>Chlorellaceae</taxon>
        <taxon>Chlorella clade</taxon>
        <taxon>Chlorella</taxon>
    </lineage>
</organism>
<reference evidence="1 2" key="1">
    <citation type="journal article" date="2018" name="Plant J.">
        <title>Genome sequences of Chlorella sorokiniana UTEX 1602 and Micractinium conductrix SAG 241.80: implications to maltose excretion by a green alga.</title>
        <authorList>
            <person name="Arriola M.B."/>
            <person name="Velmurugan N."/>
            <person name="Zhang Y."/>
            <person name="Plunkett M.H."/>
            <person name="Hondzo H."/>
            <person name="Barney B.M."/>
        </authorList>
    </citation>
    <scope>NUCLEOTIDE SEQUENCE [LARGE SCALE GENOMIC DNA]</scope>
    <source>
        <strain evidence="2">UTEX 1602</strain>
    </source>
</reference>
<protein>
    <submittedName>
        <fullName evidence="1">Atypical group</fullName>
    </submittedName>
</protein>
<dbReference type="OrthoDB" id="5982at2759"/>
<keyword evidence="2" id="KW-1185">Reference proteome</keyword>
<name>A0A2P6TN08_CHLSO</name>
<comment type="caution">
    <text evidence="1">The sequence shown here is derived from an EMBL/GenBank/DDBJ whole genome shotgun (WGS) entry which is preliminary data.</text>
</comment>
<sequence>MSVQVTARLSVAQAACASGGARACATAATRPPFAARTSFAGRAFSSSGSSSAAAPAQQLRAPVAAAAARRRAQRRSAAAAPAAAAATAPALDSLDLLPIISTQGYVNPEVPEGTEATVFAVYDEAKILQYIGFSKGLRDSLRTLFSRRPEKAHYFRALHLPKLDQQQMIDIRAAWFDGNYGPPPGNKLPHERDQWQLAPEGHAISERGKMQAAVELSKQLQQRIKQRGCREEFVANADVLEQGKVEFLPAAALSAEELERQRLAAEAAAKATRTVQFELDGAPATFDLFFTGSWKTNGGWMFDVVVTSQDKETSHRVIVGKDYYEPQGIEPQTTVERVFAFLLRKKVPRQTEGMLLSSQFTSNYFSISQVEQNFGDFAAYFAELGQLPGESAFWRFNRTQDYGLKGDNETPEQLKATFG</sequence>
<dbReference type="STRING" id="3076.A0A2P6TN08"/>
<dbReference type="InterPro" id="IPR049578">
    <property type="entry name" value="CAXIP1-like_GIY-YIG_dom"/>
</dbReference>